<evidence type="ECO:0000256" key="3">
    <source>
        <dbReference type="SAM" id="SignalP"/>
    </source>
</evidence>
<comment type="caution">
    <text evidence="4">The sequence shown here is derived from an EMBL/GenBank/DDBJ whole genome shotgun (WGS) entry which is preliminary data.</text>
</comment>
<sequence length="217" mass="21789">MGRRTAWLVAVPLLAGTAALVLGAAATAAAAVVLTPYEMPAPGVLEAGRGVLASTLGDLTTPRALAPVAAGVLLAGLTWAVGLGLGAQRLFPRRRRALPAIGAVLVSAAVAWVAIGVVAAAEADVWAVTVDDAVDAVLVAAVGTGLLVFLPAGHFWRPATRRPAVAARRPASSTRPAPRADLHSVPHQGSRPVPGRPARATPVTAKSAVTPRPAGLL</sequence>
<protein>
    <submittedName>
        <fullName evidence="4">Uncharacterized protein</fullName>
    </submittedName>
</protein>
<evidence type="ECO:0000256" key="1">
    <source>
        <dbReference type="SAM" id="MobiDB-lite"/>
    </source>
</evidence>
<keyword evidence="2" id="KW-0812">Transmembrane</keyword>
<keyword evidence="5" id="KW-1185">Reference proteome</keyword>
<evidence type="ECO:0000313" key="5">
    <source>
        <dbReference type="Proteomes" id="UP000321484"/>
    </source>
</evidence>
<gene>
    <name evidence="4" type="ORF">AFE02nite_22090</name>
</gene>
<keyword evidence="2" id="KW-1133">Transmembrane helix</keyword>
<feature type="region of interest" description="Disordered" evidence="1">
    <location>
        <begin position="163"/>
        <end position="217"/>
    </location>
</feature>
<evidence type="ECO:0000313" key="4">
    <source>
        <dbReference type="EMBL" id="GEN80475.1"/>
    </source>
</evidence>
<feature type="transmembrane region" description="Helical" evidence="2">
    <location>
        <begin position="133"/>
        <end position="152"/>
    </location>
</feature>
<evidence type="ECO:0000256" key="2">
    <source>
        <dbReference type="SAM" id="Phobius"/>
    </source>
</evidence>
<keyword evidence="2" id="KW-0472">Membrane</keyword>
<feature type="transmembrane region" description="Helical" evidence="2">
    <location>
        <begin position="97"/>
        <end position="121"/>
    </location>
</feature>
<name>A0A511YZ50_9CELL</name>
<keyword evidence="3" id="KW-0732">Signal</keyword>
<feature type="compositionally biased region" description="Low complexity" evidence="1">
    <location>
        <begin position="163"/>
        <end position="177"/>
    </location>
</feature>
<reference evidence="4 5" key="1">
    <citation type="submission" date="2019-07" db="EMBL/GenBank/DDBJ databases">
        <title>Whole genome shotgun sequence of Actinotalea fermentans NBRC 105374.</title>
        <authorList>
            <person name="Hosoyama A."/>
            <person name="Uohara A."/>
            <person name="Ohji S."/>
            <person name="Ichikawa N."/>
        </authorList>
    </citation>
    <scope>NUCLEOTIDE SEQUENCE [LARGE SCALE GENOMIC DNA]</scope>
    <source>
        <strain evidence="4 5">NBRC 105374</strain>
    </source>
</reference>
<feature type="transmembrane region" description="Helical" evidence="2">
    <location>
        <begin position="64"/>
        <end position="85"/>
    </location>
</feature>
<dbReference type="Proteomes" id="UP000321484">
    <property type="component" value="Unassembled WGS sequence"/>
</dbReference>
<organism evidence="4 5">
    <name type="scientific">Actinotalea fermentans</name>
    <dbReference type="NCBI Taxonomy" id="43671"/>
    <lineage>
        <taxon>Bacteria</taxon>
        <taxon>Bacillati</taxon>
        <taxon>Actinomycetota</taxon>
        <taxon>Actinomycetes</taxon>
        <taxon>Micrococcales</taxon>
        <taxon>Cellulomonadaceae</taxon>
        <taxon>Actinotalea</taxon>
    </lineage>
</organism>
<feature type="chain" id="PRO_5021764704" evidence="3">
    <location>
        <begin position="31"/>
        <end position="217"/>
    </location>
</feature>
<dbReference type="RefSeq" id="WP_146819646.1">
    <property type="nucleotide sequence ID" value="NZ_BJYK01000007.1"/>
</dbReference>
<accession>A0A511YZ50</accession>
<dbReference type="AlphaFoldDB" id="A0A511YZ50"/>
<dbReference type="EMBL" id="BJYK01000007">
    <property type="protein sequence ID" value="GEN80475.1"/>
    <property type="molecule type" value="Genomic_DNA"/>
</dbReference>
<proteinExistence type="predicted"/>
<feature type="signal peptide" evidence="3">
    <location>
        <begin position="1"/>
        <end position="30"/>
    </location>
</feature>